<dbReference type="KEGG" id="slia:HA039_12550"/>
<dbReference type="Proteomes" id="UP000501179">
    <property type="component" value="Chromosome"/>
</dbReference>
<name>A0A6G9GXN7_9ACTN</name>
<organism evidence="1 2">
    <name type="scientific">Streptomyces liangshanensis</name>
    <dbReference type="NCBI Taxonomy" id="2717324"/>
    <lineage>
        <taxon>Bacteria</taxon>
        <taxon>Bacillati</taxon>
        <taxon>Actinomycetota</taxon>
        <taxon>Actinomycetes</taxon>
        <taxon>Kitasatosporales</taxon>
        <taxon>Streptomycetaceae</taxon>
        <taxon>Streptomyces</taxon>
    </lineage>
</organism>
<keyword evidence="2" id="KW-1185">Reference proteome</keyword>
<dbReference type="AlphaFoldDB" id="A0A6G9GXN7"/>
<evidence type="ECO:0000313" key="1">
    <source>
        <dbReference type="EMBL" id="QIQ03042.1"/>
    </source>
</evidence>
<dbReference type="RefSeq" id="WP_167028196.1">
    <property type="nucleotide sequence ID" value="NZ_CP050177.1"/>
</dbReference>
<sequence>MSLVKLIAAADERALAASGLACLDRCLPLLAEEPDALRPLWAGIVTGEGDWSARLAETRDVLDQALDAGATPNVATVLVRTMLGSAPSDWGVESLRAWADTCSVVALEIHQRFDVVGESVSATAEERLARCREDGTGADGDGTDPAADGVGPLVAGELRRQIRILEILADPADAAALRHVMDLSTEGQRVLRAVVSRRARSRG</sequence>
<accession>A0A6G9GXN7</accession>
<protein>
    <submittedName>
        <fullName evidence="1">Uncharacterized protein</fullName>
    </submittedName>
</protein>
<evidence type="ECO:0000313" key="2">
    <source>
        <dbReference type="Proteomes" id="UP000501179"/>
    </source>
</evidence>
<gene>
    <name evidence="1" type="ORF">HA039_12550</name>
</gene>
<reference evidence="1 2" key="1">
    <citation type="submission" date="2020-03" db="EMBL/GenBank/DDBJ databases">
        <title>A novel species.</title>
        <authorList>
            <person name="Gao J."/>
        </authorList>
    </citation>
    <scope>NUCLEOTIDE SEQUENCE [LARGE SCALE GENOMIC DNA]</scope>
    <source>
        <strain evidence="1 2">QMT-12</strain>
    </source>
</reference>
<dbReference type="EMBL" id="CP050177">
    <property type="protein sequence ID" value="QIQ03042.1"/>
    <property type="molecule type" value="Genomic_DNA"/>
</dbReference>
<proteinExistence type="predicted"/>